<name>A0ABV7X133_9HYPH</name>
<dbReference type="Proteomes" id="UP001595613">
    <property type="component" value="Unassembled WGS sequence"/>
</dbReference>
<protein>
    <submittedName>
        <fullName evidence="1">Uncharacterized protein</fullName>
    </submittedName>
</protein>
<evidence type="ECO:0000313" key="2">
    <source>
        <dbReference type="Proteomes" id="UP001595613"/>
    </source>
</evidence>
<evidence type="ECO:0000313" key="1">
    <source>
        <dbReference type="EMBL" id="MFC3704465.1"/>
    </source>
</evidence>
<proteinExistence type="predicted"/>
<dbReference type="RefSeq" id="WP_380096092.1">
    <property type="nucleotide sequence ID" value="NZ_JBHRYD010000004.1"/>
</dbReference>
<keyword evidence="2" id="KW-1185">Reference proteome</keyword>
<organism evidence="1 2">
    <name type="scientific">Devosia honganensis</name>
    <dbReference type="NCBI Taxonomy" id="1610527"/>
    <lineage>
        <taxon>Bacteria</taxon>
        <taxon>Pseudomonadati</taxon>
        <taxon>Pseudomonadota</taxon>
        <taxon>Alphaproteobacteria</taxon>
        <taxon>Hyphomicrobiales</taxon>
        <taxon>Devosiaceae</taxon>
        <taxon>Devosia</taxon>
    </lineage>
</organism>
<gene>
    <name evidence="1" type="ORF">ACFOOL_06830</name>
</gene>
<comment type="caution">
    <text evidence="1">The sequence shown here is derived from an EMBL/GenBank/DDBJ whole genome shotgun (WGS) entry which is preliminary data.</text>
</comment>
<sequence>MRTVSPTTAGLLAGADQHGIVVSDLVVLAVKEWTGEAATYAFWTEHDTETITVTSPWTGSSQSYPFVGAGAILDVGETSRTSDLSIRRKSITLSNIHPTVMEMWGKDMRLAQVAVFQAIYDPATRNLIDALLEFVGELNGAPKEVPAAGGEGGIKFDFVSDTRQLTRTNPAKRSDAHQRTRSNDGFHKYIGVAGDWIIPFGQESA</sequence>
<accession>A0ABV7X133</accession>
<dbReference type="EMBL" id="JBHRYD010000004">
    <property type="protein sequence ID" value="MFC3704465.1"/>
    <property type="molecule type" value="Genomic_DNA"/>
</dbReference>
<reference evidence="2" key="1">
    <citation type="journal article" date="2019" name="Int. J. Syst. Evol. Microbiol.">
        <title>The Global Catalogue of Microorganisms (GCM) 10K type strain sequencing project: providing services to taxonomists for standard genome sequencing and annotation.</title>
        <authorList>
            <consortium name="The Broad Institute Genomics Platform"/>
            <consortium name="The Broad Institute Genome Sequencing Center for Infectious Disease"/>
            <person name="Wu L."/>
            <person name="Ma J."/>
        </authorList>
    </citation>
    <scope>NUCLEOTIDE SEQUENCE [LARGE SCALE GENOMIC DNA]</scope>
    <source>
        <strain evidence="2">KCTC 42281</strain>
    </source>
</reference>